<proteinExistence type="inferred from homology"/>
<dbReference type="GO" id="GO:0006896">
    <property type="term" value="P:Golgi to vacuole transport"/>
    <property type="evidence" value="ECO:0007669"/>
    <property type="project" value="TreeGrafter"/>
</dbReference>
<dbReference type="SUPFAM" id="SSF48371">
    <property type="entry name" value="ARM repeat"/>
    <property type="match status" value="1"/>
</dbReference>
<evidence type="ECO:0000256" key="6">
    <source>
        <dbReference type="ARBA" id="ARBA00023136"/>
    </source>
</evidence>
<dbReference type="InterPro" id="IPR016024">
    <property type="entry name" value="ARM-type_fold"/>
</dbReference>
<keyword evidence="5 7" id="KW-0653">Protein transport</keyword>
<comment type="caution">
    <text evidence="10">The sequence shown here is derived from an EMBL/GenBank/DDBJ whole genome shotgun (WGS) entry which is preliminary data.</text>
</comment>
<dbReference type="OrthoDB" id="10264595at2759"/>
<evidence type="ECO:0000259" key="9">
    <source>
        <dbReference type="Pfam" id="PF01602"/>
    </source>
</evidence>
<dbReference type="Proteomes" id="UP000266841">
    <property type="component" value="Unassembled WGS sequence"/>
</dbReference>
<feature type="region of interest" description="Disordered" evidence="8">
    <location>
        <begin position="877"/>
        <end position="959"/>
    </location>
</feature>
<dbReference type="GO" id="GO:0030123">
    <property type="term" value="C:AP-3 adaptor complex"/>
    <property type="evidence" value="ECO:0007669"/>
    <property type="project" value="InterPro"/>
</dbReference>
<evidence type="ECO:0000256" key="4">
    <source>
        <dbReference type="ARBA" id="ARBA00022737"/>
    </source>
</evidence>
<comment type="similarity">
    <text evidence="2 7">Belongs to the adaptor complexes large subunit family.</text>
</comment>
<protein>
    <recommendedName>
        <fullName evidence="7">AP-3 complex subunit delta</fullName>
    </recommendedName>
</protein>
<comment type="subunit">
    <text evidence="7">Adaptor protein complex 3 (AP-3) is a heterotetramer.</text>
</comment>
<evidence type="ECO:0000256" key="2">
    <source>
        <dbReference type="ARBA" id="ARBA00006613"/>
    </source>
</evidence>
<dbReference type="PANTHER" id="PTHR22781">
    <property type="entry name" value="DELTA ADAPTIN-RELATED"/>
    <property type="match status" value="1"/>
</dbReference>
<comment type="subcellular location">
    <subcellularLocation>
        <location evidence="1">Endomembrane system</location>
    </subcellularLocation>
    <subcellularLocation>
        <location evidence="7">Golgi apparatus</location>
    </subcellularLocation>
</comment>
<sequence length="1040" mass="112225">MVFEKTLTDLVSGIRSHKRDTALFISQNIAEIKTELQSSDFYTKSNALQKLTFLQMMGYSMSYAAFAAVEVMSSPRFALKRVGYLAACQGLDQPDKSPVVLLTTNLLKKEMRGATVGSGDNVYHAGLAVNCLSNIATEDLGRELLPDLLNLLKHPSPYSRKKALLCLYKVFLKYPQGLRLSFDQIKLCLDDPNPSVVSCAVNVITELSDKNPKNYLPLAPSFFRLLTSSANNWMLIKVVKLLGSLIPEEPRLARKLLDPLSSIVRSTHAKSLLYEAVYALTLCLQYLQKAPANLDEVVELSVTTLRDFVSDSDQNLKYLGLVGFGSLLQSQPDILHNHSECRGLILKCLSDEDVTIRTRALGLLRFMTTRRNLVDLVTQLLGHVEAASGQYRTDLVEEIIKLCSGSKYELIADFDWYFDVLVILAGVRGLEEGQGDAIAGQWTDVAWRVLPVRAYAVRRSLEVLVCRGPGRNGSDDSAERHIAPQVLPAAAWIVGEYSTLLPEALREEGLDTMYDQTSKGVYHSLVQSMTSPHDAAGVDPLPNTTLAVFVQNAMKVFAAASASACGDDELAACATVLTSNLVVHSESVDVEVRERAFTSLQLLASIGLPTGVSDASSVASKSRSASATLTYLLIPEQMKPISAKAQKRKYAEGPPSPVTVQDLERDIDWEVFDFLNEETPWLDAQGNVRGSVEIISFTEQKQTATSRPVIHQDNSTGLGQSIADYTEKSALGGIDSGLGSAATPTSTNQNREGDPFYLSSAPATSAKPADPFGALTNAAADGATKEGDTSRFGSINLDSGDEADGGGSARRRKKSKKKKSKKPGAAAIAKGQVLVFEDDDDNHSPAGPKPMSNVEKEFESLALVDLTTPLGEDEVMPVNQHYVVPERSARAATSKNEKKAKKDKKKKSKKKSSSSQAGREESPFGVAPSGGGAAEGDLLGFDFGAPTAPGTGDAFEVGPVKATASTMEMPMNANPINSAFDDLLGLDMASPPQVSTASLPNASPREILSSSTLPPTKAEVFVGDMKAKKKKKKKKKKSEK</sequence>
<evidence type="ECO:0000256" key="5">
    <source>
        <dbReference type="ARBA" id="ARBA00022927"/>
    </source>
</evidence>
<dbReference type="OMA" id="NCISNIV"/>
<feature type="domain" description="Clathrin/coatomer adaptor adaptin-like N-terminal" evidence="9">
    <location>
        <begin position="25"/>
        <end position="604"/>
    </location>
</feature>
<dbReference type="EMBL" id="AGNL01017072">
    <property type="protein sequence ID" value="EJK64611.1"/>
    <property type="molecule type" value="Genomic_DNA"/>
</dbReference>
<evidence type="ECO:0000256" key="8">
    <source>
        <dbReference type="SAM" id="MobiDB-lite"/>
    </source>
</evidence>
<keyword evidence="11" id="KW-1185">Reference proteome</keyword>
<keyword evidence="4" id="KW-0677">Repeat</keyword>
<feature type="compositionally biased region" description="Basic residues" evidence="8">
    <location>
        <begin position="898"/>
        <end position="912"/>
    </location>
</feature>
<evidence type="ECO:0000256" key="1">
    <source>
        <dbReference type="ARBA" id="ARBA00004308"/>
    </source>
</evidence>
<keyword evidence="7" id="KW-0333">Golgi apparatus</keyword>
<feature type="compositionally biased region" description="Basic residues" evidence="8">
    <location>
        <begin position="809"/>
        <end position="822"/>
    </location>
</feature>
<dbReference type="GO" id="GO:0006623">
    <property type="term" value="P:protein targeting to vacuole"/>
    <property type="evidence" value="ECO:0007669"/>
    <property type="project" value="TreeGrafter"/>
</dbReference>
<dbReference type="AlphaFoldDB" id="K0SUF8"/>
<feature type="region of interest" description="Disordered" evidence="8">
    <location>
        <begin position="990"/>
        <end position="1040"/>
    </location>
</feature>
<dbReference type="PANTHER" id="PTHR22781:SF12">
    <property type="entry name" value="AP-3 COMPLEX SUBUNIT DELTA-1"/>
    <property type="match status" value="1"/>
</dbReference>
<gene>
    <name evidence="10" type="ORF">THAOC_14641</name>
</gene>
<keyword evidence="3 7" id="KW-0813">Transport</keyword>
<name>K0SUF8_THAOC</name>
<organism evidence="10 11">
    <name type="scientific">Thalassiosira oceanica</name>
    <name type="common">Marine diatom</name>
    <dbReference type="NCBI Taxonomy" id="159749"/>
    <lineage>
        <taxon>Eukaryota</taxon>
        <taxon>Sar</taxon>
        <taxon>Stramenopiles</taxon>
        <taxon>Ochrophyta</taxon>
        <taxon>Bacillariophyta</taxon>
        <taxon>Coscinodiscophyceae</taxon>
        <taxon>Thalassiosirophycidae</taxon>
        <taxon>Thalassiosirales</taxon>
        <taxon>Thalassiosiraceae</taxon>
        <taxon>Thalassiosira</taxon>
    </lineage>
</organism>
<dbReference type="InterPro" id="IPR017105">
    <property type="entry name" value="AP3_complex_dsu"/>
</dbReference>
<reference evidence="10 11" key="1">
    <citation type="journal article" date="2012" name="Genome Biol.">
        <title>Genome and low-iron response of an oceanic diatom adapted to chronic iron limitation.</title>
        <authorList>
            <person name="Lommer M."/>
            <person name="Specht M."/>
            <person name="Roy A.S."/>
            <person name="Kraemer L."/>
            <person name="Andreson R."/>
            <person name="Gutowska M.A."/>
            <person name="Wolf J."/>
            <person name="Bergner S.V."/>
            <person name="Schilhabel M.B."/>
            <person name="Klostermeier U.C."/>
            <person name="Beiko R.G."/>
            <person name="Rosenstiel P."/>
            <person name="Hippler M."/>
            <person name="Laroche J."/>
        </authorList>
    </citation>
    <scope>NUCLEOTIDE SEQUENCE [LARGE SCALE GENOMIC DNA]</scope>
    <source>
        <strain evidence="10 11">CCMP1005</strain>
    </source>
</reference>
<keyword evidence="6" id="KW-0472">Membrane</keyword>
<evidence type="ECO:0000256" key="3">
    <source>
        <dbReference type="ARBA" id="ARBA00022448"/>
    </source>
</evidence>
<feature type="compositionally biased region" description="Polar residues" evidence="8">
    <location>
        <begin position="992"/>
        <end position="1001"/>
    </location>
</feature>
<dbReference type="eggNOG" id="KOG1059">
    <property type="taxonomic scope" value="Eukaryota"/>
</dbReference>
<dbReference type="GO" id="GO:0010008">
    <property type="term" value="C:endosome membrane"/>
    <property type="evidence" value="ECO:0007669"/>
    <property type="project" value="TreeGrafter"/>
</dbReference>
<feature type="compositionally biased region" description="Basic residues" evidence="8">
    <location>
        <begin position="1027"/>
        <end position="1040"/>
    </location>
</feature>
<accession>K0SUF8</accession>
<feature type="region of interest" description="Disordered" evidence="8">
    <location>
        <begin position="736"/>
        <end position="854"/>
    </location>
</feature>
<dbReference type="GO" id="GO:0005794">
    <property type="term" value="C:Golgi apparatus"/>
    <property type="evidence" value="ECO:0007669"/>
    <property type="project" value="UniProtKB-SubCell"/>
</dbReference>
<dbReference type="Gene3D" id="1.25.10.10">
    <property type="entry name" value="Leucine-rich Repeat Variant"/>
    <property type="match status" value="1"/>
</dbReference>
<evidence type="ECO:0000256" key="7">
    <source>
        <dbReference type="PIRNR" id="PIRNR037092"/>
    </source>
</evidence>
<dbReference type="InterPro" id="IPR002553">
    <property type="entry name" value="Clathrin/coatomer_adapt-like_N"/>
</dbReference>
<dbReference type="InterPro" id="IPR011989">
    <property type="entry name" value="ARM-like"/>
</dbReference>
<evidence type="ECO:0000313" key="10">
    <source>
        <dbReference type="EMBL" id="EJK64611.1"/>
    </source>
</evidence>
<dbReference type="PIRSF" id="PIRSF037092">
    <property type="entry name" value="AP3_complex_delta"/>
    <property type="match status" value="1"/>
</dbReference>
<evidence type="ECO:0000313" key="11">
    <source>
        <dbReference type="Proteomes" id="UP000266841"/>
    </source>
</evidence>
<dbReference type="Pfam" id="PF01602">
    <property type="entry name" value="Adaptin_N"/>
    <property type="match status" value="1"/>
</dbReference>